<evidence type="ECO:0000313" key="15">
    <source>
        <dbReference type="EMBL" id="EFJ52100.1"/>
    </source>
</evidence>
<comment type="catalytic activity">
    <reaction evidence="11">
        <text>ATP + H2O = ADP + phosphate + H(+)</text>
        <dbReference type="Rhea" id="RHEA:13065"/>
        <dbReference type="ChEBI" id="CHEBI:15377"/>
        <dbReference type="ChEBI" id="CHEBI:15378"/>
        <dbReference type="ChEBI" id="CHEBI:30616"/>
        <dbReference type="ChEBI" id="CHEBI:43474"/>
        <dbReference type="ChEBI" id="CHEBI:456216"/>
    </reaction>
</comment>
<evidence type="ECO:0000313" key="16">
    <source>
        <dbReference type="Proteomes" id="UP000001058"/>
    </source>
</evidence>
<dbReference type="Pfam" id="PF00270">
    <property type="entry name" value="DEAD"/>
    <property type="match status" value="1"/>
</dbReference>
<keyword evidence="4 11" id="KW-0378">Hydrolase</keyword>
<dbReference type="InterPro" id="IPR004589">
    <property type="entry name" value="DNA_helicase_ATP-dep_RecQ"/>
</dbReference>
<dbReference type="GO" id="GO:0005694">
    <property type="term" value="C:chromosome"/>
    <property type="evidence" value="ECO:0007669"/>
    <property type="project" value="TreeGrafter"/>
</dbReference>
<dbReference type="KEGG" id="vcn:VOLCADRAFT_103112"/>
<dbReference type="PANTHER" id="PTHR13710">
    <property type="entry name" value="DNA HELICASE RECQ FAMILY MEMBER"/>
    <property type="match status" value="1"/>
</dbReference>
<dbReference type="InterPro" id="IPR027417">
    <property type="entry name" value="P-loop_NTPase"/>
</dbReference>
<dbReference type="Pfam" id="PF16124">
    <property type="entry name" value="RecQ_Zn_bind"/>
    <property type="match status" value="1"/>
</dbReference>
<feature type="domain" description="Helicase C-terminal" evidence="14">
    <location>
        <begin position="341"/>
        <end position="501"/>
    </location>
</feature>
<dbReference type="Gene3D" id="3.40.50.300">
    <property type="entry name" value="P-loop containing nucleotide triphosphate hydrolases"/>
    <property type="match status" value="3"/>
</dbReference>
<dbReference type="OrthoDB" id="10261556at2759"/>
<feature type="compositionally biased region" description="Polar residues" evidence="12">
    <location>
        <begin position="536"/>
        <end position="549"/>
    </location>
</feature>
<evidence type="ECO:0000256" key="2">
    <source>
        <dbReference type="ARBA" id="ARBA00005446"/>
    </source>
</evidence>
<dbReference type="NCBIfam" id="TIGR00614">
    <property type="entry name" value="recQ_fam"/>
    <property type="match status" value="1"/>
</dbReference>
<evidence type="ECO:0000256" key="7">
    <source>
        <dbReference type="ARBA" id="ARBA00023125"/>
    </source>
</evidence>
<dbReference type="InterPro" id="IPR032284">
    <property type="entry name" value="RecQ_Zn-bd"/>
</dbReference>
<feature type="region of interest" description="Disordered" evidence="12">
    <location>
        <begin position="495"/>
        <end position="564"/>
    </location>
</feature>
<evidence type="ECO:0000256" key="10">
    <source>
        <dbReference type="ARBA" id="ARBA00034617"/>
    </source>
</evidence>
<keyword evidence="8" id="KW-0413">Isomerase</keyword>
<dbReference type="CDD" id="cd17920">
    <property type="entry name" value="DEXHc_RecQ"/>
    <property type="match status" value="1"/>
</dbReference>
<dbReference type="Gene3D" id="1.10.10.10">
    <property type="entry name" value="Winged helix-like DNA-binding domain superfamily/Winged helix DNA-binding domain"/>
    <property type="match status" value="1"/>
</dbReference>
<dbReference type="InterPro" id="IPR001650">
    <property type="entry name" value="Helicase_C-like"/>
</dbReference>
<evidence type="ECO:0000259" key="13">
    <source>
        <dbReference type="PROSITE" id="PS51192"/>
    </source>
</evidence>
<name>D8TKP5_VOLCA</name>
<evidence type="ECO:0000256" key="9">
    <source>
        <dbReference type="ARBA" id="ARBA00023242"/>
    </source>
</evidence>
<dbReference type="Pfam" id="PF00271">
    <property type="entry name" value="Helicase_C"/>
    <property type="match status" value="1"/>
</dbReference>
<dbReference type="GO" id="GO:0003677">
    <property type="term" value="F:DNA binding"/>
    <property type="evidence" value="ECO:0007669"/>
    <property type="project" value="UniProtKB-KW"/>
</dbReference>
<dbReference type="GO" id="GO:0009378">
    <property type="term" value="F:four-way junction helicase activity"/>
    <property type="evidence" value="ECO:0007669"/>
    <property type="project" value="TreeGrafter"/>
</dbReference>
<sequence>MKHKLHARTRLFRKKWKRNDLDGNEDLMPSHGESESSGELDGEGDGSASSLDDDDDSSSSEGEDGGSDSEWGIMEQESSDVSVTLVQANACGGVGAGGAGAGGPVPVWMAPPSDDEIQSVRMGGIEPLLRLANKWVWGKWRVFGNEGFRPNQMEVMKSTLSGRDVFVLMPTGGGKSLCYQLPAVVSQGVTVVVCPLLSLQTQDEAVSVLRELCKERPSCKLLYLTPEALVKGTRVKDLLDRLHQRGRLARFVIDEAHCVSTWGHDFRPDYAQLGLLKVRYQGVPIMALTATATEEVKQDILRKLSIDRTAATFKTSFHRPNLDFIVYDKPVGKTEDNKPADMEMLVAHITHKGVNTSGIVYCLSREDCEDVAGYLNARDIRAAHYHAGMTPKQRTQVQNKWRDGEIAVVVATIAFGMGSKGNRDAAMRHLQEMVEYCNARRRCRHQMLLQYFADNSLSSGCGNRCDNCMNRNNRDWSYMENGQELAPPRQPPWMAVLDESEGGSGAKGGGKERGGRAAGNAAGRKRPPAAGAASGNTGFQTAASLMQSNGGTGKRQATGKSGASRFQTAAVLHGVAANSAKSTGVHAPSRPKPQQLGFAPMVTGYNDARTGADAGPAAAARNPFMRLGAGGGAGTESVEALPPRISAAAAAANAAIMRAGAVQHGSASAAPAAAAVAAPATGGPPRKPVISARAHAMQAASVRLRRQQQAIAQQEIAAVQAGRAAVVTSLIVDDS</sequence>
<proteinExistence type="inferred from homology"/>
<feature type="domain" description="Helicase ATP-binding" evidence="13">
    <location>
        <begin position="156"/>
        <end position="310"/>
    </location>
</feature>
<dbReference type="eggNOG" id="KOG0351">
    <property type="taxonomic scope" value="Eukaryota"/>
</dbReference>
<keyword evidence="3 11" id="KW-0547">Nucleotide-binding</keyword>
<keyword evidence="5 11" id="KW-0347">Helicase</keyword>
<comment type="subcellular location">
    <subcellularLocation>
        <location evidence="1 11">Nucleus</location>
    </subcellularLocation>
</comment>
<dbReference type="PROSITE" id="PS51194">
    <property type="entry name" value="HELICASE_CTER"/>
    <property type="match status" value="1"/>
</dbReference>
<dbReference type="GO" id="GO:0005737">
    <property type="term" value="C:cytoplasm"/>
    <property type="evidence" value="ECO:0007669"/>
    <property type="project" value="TreeGrafter"/>
</dbReference>
<dbReference type="InterPro" id="IPR014001">
    <property type="entry name" value="Helicase_ATP-bd"/>
</dbReference>
<gene>
    <name evidence="15" type="ORF">VOLCADRAFT_103112</name>
</gene>
<dbReference type="GO" id="GO:0005524">
    <property type="term" value="F:ATP binding"/>
    <property type="evidence" value="ECO:0007669"/>
    <property type="project" value="UniProtKB-KW"/>
</dbReference>
<dbReference type="SMART" id="SM00487">
    <property type="entry name" value="DEXDc"/>
    <property type="match status" value="1"/>
</dbReference>
<keyword evidence="6 11" id="KW-0067">ATP-binding</keyword>
<dbReference type="GO" id="GO:0043138">
    <property type="term" value="F:3'-5' DNA helicase activity"/>
    <property type="evidence" value="ECO:0007669"/>
    <property type="project" value="UniProtKB-EC"/>
</dbReference>
<dbReference type="PROSITE" id="PS51192">
    <property type="entry name" value="HELICASE_ATP_BIND_1"/>
    <property type="match status" value="1"/>
</dbReference>
<evidence type="ECO:0000256" key="8">
    <source>
        <dbReference type="ARBA" id="ARBA00023235"/>
    </source>
</evidence>
<dbReference type="GO" id="GO:0005634">
    <property type="term" value="C:nucleus"/>
    <property type="evidence" value="ECO:0007669"/>
    <property type="project" value="UniProtKB-SubCell"/>
</dbReference>
<dbReference type="Proteomes" id="UP000001058">
    <property type="component" value="Unassembled WGS sequence"/>
</dbReference>
<feature type="compositionally biased region" description="Acidic residues" evidence="12">
    <location>
        <begin position="51"/>
        <end position="67"/>
    </location>
</feature>
<dbReference type="GeneID" id="9617909"/>
<organism evidence="16">
    <name type="scientific">Volvox carteri f. nagariensis</name>
    <dbReference type="NCBI Taxonomy" id="3068"/>
    <lineage>
        <taxon>Eukaryota</taxon>
        <taxon>Viridiplantae</taxon>
        <taxon>Chlorophyta</taxon>
        <taxon>core chlorophytes</taxon>
        <taxon>Chlorophyceae</taxon>
        <taxon>CS clade</taxon>
        <taxon>Chlamydomonadales</taxon>
        <taxon>Volvocaceae</taxon>
        <taxon>Volvox</taxon>
    </lineage>
</organism>
<feature type="region of interest" description="Disordered" evidence="12">
    <location>
        <begin position="14"/>
        <end position="71"/>
    </location>
</feature>
<evidence type="ECO:0000256" key="1">
    <source>
        <dbReference type="ARBA" id="ARBA00004123"/>
    </source>
</evidence>
<dbReference type="SUPFAM" id="SSF52540">
    <property type="entry name" value="P-loop containing nucleoside triphosphate hydrolases"/>
    <property type="match status" value="1"/>
</dbReference>
<dbReference type="InterPro" id="IPR002464">
    <property type="entry name" value="DNA/RNA_helicase_DEAH_CS"/>
</dbReference>
<dbReference type="InterPro" id="IPR036388">
    <property type="entry name" value="WH-like_DNA-bd_sf"/>
</dbReference>
<evidence type="ECO:0000256" key="4">
    <source>
        <dbReference type="ARBA" id="ARBA00022801"/>
    </source>
</evidence>
<keyword evidence="16" id="KW-1185">Reference proteome</keyword>
<dbReference type="PROSITE" id="PS00690">
    <property type="entry name" value="DEAH_ATP_HELICASE"/>
    <property type="match status" value="1"/>
</dbReference>
<dbReference type="EMBL" id="GL378325">
    <property type="protein sequence ID" value="EFJ52100.1"/>
    <property type="molecule type" value="Genomic_DNA"/>
</dbReference>
<dbReference type="GO" id="GO:0000724">
    <property type="term" value="P:double-strand break repair via homologous recombination"/>
    <property type="evidence" value="ECO:0007669"/>
    <property type="project" value="TreeGrafter"/>
</dbReference>
<evidence type="ECO:0000256" key="11">
    <source>
        <dbReference type="RuleBase" id="RU364117"/>
    </source>
</evidence>
<keyword evidence="7" id="KW-0238">DNA-binding</keyword>
<feature type="compositionally biased region" description="Low complexity" evidence="12">
    <location>
        <begin position="518"/>
        <end position="535"/>
    </location>
</feature>
<accession>D8TKP5</accession>
<dbReference type="InterPro" id="IPR011545">
    <property type="entry name" value="DEAD/DEAH_box_helicase_dom"/>
</dbReference>
<reference evidence="15 16" key="1">
    <citation type="journal article" date="2010" name="Science">
        <title>Genomic analysis of organismal complexity in the multicellular green alga Volvox carteri.</title>
        <authorList>
            <person name="Prochnik S.E."/>
            <person name="Umen J."/>
            <person name="Nedelcu A.M."/>
            <person name="Hallmann A."/>
            <person name="Miller S.M."/>
            <person name="Nishii I."/>
            <person name="Ferris P."/>
            <person name="Kuo A."/>
            <person name="Mitros T."/>
            <person name="Fritz-Laylin L.K."/>
            <person name="Hellsten U."/>
            <person name="Chapman J."/>
            <person name="Simakov O."/>
            <person name="Rensing S.A."/>
            <person name="Terry A."/>
            <person name="Pangilinan J."/>
            <person name="Kapitonov V."/>
            <person name="Jurka J."/>
            <person name="Salamov A."/>
            <person name="Shapiro H."/>
            <person name="Schmutz J."/>
            <person name="Grimwood J."/>
            <person name="Lindquist E."/>
            <person name="Lucas S."/>
            <person name="Grigoriev I.V."/>
            <person name="Schmitt R."/>
            <person name="Kirk D."/>
            <person name="Rokhsar D.S."/>
        </authorList>
    </citation>
    <scope>NUCLEOTIDE SEQUENCE [LARGE SCALE GENOMIC DNA]</scope>
    <source>
        <strain evidence="16">f. Nagariensis / Eve</strain>
    </source>
</reference>
<comment type="similarity">
    <text evidence="2 11">Belongs to the helicase family. RecQ subfamily.</text>
</comment>
<dbReference type="AlphaFoldDB" id="D8TKP5"/>
<protein>
    <recommendedName>
        <fullName evidence="11">ATP-dependent DNA helicase</fullName>
        <ecNumber evidence="11">5.6.2.4</ecNumber>
    </recommendedName>
</protein>
<dbReference type="PANTHER" id="PTHR13710:SF153">
    <property type="entry name" value="RECQ-LIKE DNA HELICASE BLM"/>
    <property type="match status" value="1"/>
</dbReference>
<evidence type="ECO:0000256" key="12">
    <source>
        <dbReference type="SAM" id="MobiDB-lite"/>
    </source>
</evidence>
<evidence type="ECO:0000256" key="5">
    <source>
        <dbReference type="ARBA" id="ARBA00022806"/>
    </source>
</evidence>
<dbReference type="RefSeq" id="XP_002946874.1">
    <property type="nucleotide sequence ID" value="XM_002946828.1"/>
</dbReference>
<evidence type="ECO:0000256" key="3">
    <source>
        <dbReference type="ARBA" id="ARBA00022741"/>
    </source>
</evidence>
<keyword evidence="9 11" id="KW-0539">Nucleus</keyword>
<dbReference type="STRING" id="3068.D8TKP5"/>
<evidence type="ECO:0000256" key="6">
    <source>
        <dbReference type="ARBA" id="ARBA00022840"/>
    </source>
</evidence>
<dbReference type="GO" id="GO:0016887">
    <property type="term" value="F:ATP hydrolysis activity"/>
    <property type="evidence" value="ECO:0007669"/>
    <property type="project" value="RHEA"/>
</dbReference>
<evidence type="ECO:0000259" key="14">
    <source>
        <dbReference type="PROSITE" id="PS51194"/>
    </source>
</evidence>
<dbReference type="InParanoid" id="D8TKP5"/>
<comment type="catalytic activity">
    <reaction evidence="10 11">
        <text>Couples ATP hydrolysis with the unwinding of duplex DNA by translocating in the 3'-5' direction.</text>
        <dbReference type="EC" id="5.6.2.4"/>
    </reaction>
</comment>
<dbReference type="EC" id="5.6.2.4" evidence="11"/>